<dbReference type="InterPro" id="IPR007873">
    <property type="entry name" value="Glycosyltransferase_ALG3"/>
</dbReference>
<dbReference type="RefSeq" id="WP_087439259.1">
    <property type="nucleotide sequence ID" value="NZ_CP021416.1"/>
</dbReference>
<name>A0A1Y0HNI7_9BACT</name>
<sequence>MKSNDLSGVRVLFLLILMMKVFLIFLFSSQLSSEFFTPFVLSSISHETNPWQYYFENNLNIDAFPYHSLMLYILYPFACIINLTGIESFLKIPSLLADVGILLFLFKSFPHKEKSILLYYFLNPIIIYAIYVHSQLDLIPTALFIWSIYFLMSKRYTFSSILLSFSLATKFHIIVVLPLILFYLYKTTSLKNIYKYLFVVIIIFFILDLPFLFSDGFINMVLFNHRQSLIFDSFYSIGEIKLLLPVAAILSVYMHFF</sequence>
<dbReference type="Pfam" id="PF05208">
    <property type="entry name" value="ALG3"/>
    <property type="match status" value="1"/>
</dbReference>
<dbReference type="EMBL" id="CP021416">
    <property type="protein sequence ID" value="ARU49520.1"/>
    <property type="molecule type" value="Genomic_DNA"/>
</dbReference>
<evidence type="ECO:0000313" key="3">
    <source>
        <dbReference type="Proteomes" id="UP000196005"/>
    </source>
</evidence>
<feature type="transmembrane region" description="Helical" evidence="1">
    <location>
        <begin position="72"/>
        <end position="105"/>
    </location>
</feature>
<feature type="transmembrane region" description="Helical" evidence="1">
    <location>
        <begin position="12"/>
        <end position="31"/>
    </location>
</feature>
<accession>A0A1Y0HNI7</accession>
<evidence type="ECO:0008006" key="4">
    <source>
        <dbReference type="Google" id="ProtNLM"/>
    </source>
</evidence>
<proteinExistence type="predicted"/>
<dbReference type="KEGG" id="suls:Sdiek1_2370"/>
<dbReference type="Proteomes" id="UP000196005">
    <property type="component" value="Chromosome"/>
</dbReference>
<feature type="transmembrane region" description="Helical" evidence="1">
    <location>
        <begin position="196"/>
        <end position="213"/>
    </location>
</feature>
<evidence type="ECO:0000256" key="1">
    <source>
        <dbReference type="SAM" id="Phobius"/>
    </source>
</evidence>
<feature type="transmembrane region" description="Helical" evidence="1">
    <location>
        <begin position="233"/>
        <end position="256"/>
    </location>
</feature>
<keyword evidence="3" id="KW-1185">Reference proteome</keyword>
<keyword evidence="1" id="KW-1133">Transmembrane helix</keyword>
<dbReference type="AlphaFoldDB" id="A0A1Y0HNI7"/>
<feature type="transmembrane region" description="Helical" evidence="1">
    <location>
        <begin position="117"/>
        <end position="136"/>
    </location>
</feature>
<gene>
    <name evidence="2" type="ORF">Sdiek1_2370</name>
</gene>
<feature type="transmembrane region" description="Helical" evidence="1">
    <location>
        <begin position="156"/>
        <end position="184"/>
    </location>
</feature>
<dbReference type="GO" id="GO:0000030">
    <property type="term" value="F:mannosyltransferase activity"/>
    <property type="evidence" value="ECO:0007669"/>
    <property type="project" value="InterPro"/>
</dbReference>
<keyword evidence="1" id="KW-0812">Transmembrane</keyword>
<evidence type="ECO:0000313" key="2">
    <source>
        <dbReference type="EMBL" id="ARU49520.1"/>
    </source>
</evidence>
<reference evidence="3" key="1">
    <citation type="submission" date="2017-05" db="EMBL/GenBank/DDBJ databases">
        <title>Dechlorination kinetics govern the competition between two new strains of the genus Sulfurospirillum.</title>
        <authorList>
            <person name="Buttet G.F."/>
            <person name="Murray A.M."/>
            <person name="Goris T."/>
            <person name="Burion M."/>
            <person name="Lin B."/>
            <person name="Rolle M."/>
            <person name="Maillard J."/>
        </authorList>
    </citation>
    <scope>NUCLEOTIDE SEQUENCE [LARGE SCALE GENOMIC DNA]</scope>
    <source>
        <strain evidence="3">SL2-1</strain>
    </source>
</reference>
<organism evidence="2 3">
    <name type="scientific">Sulfurospirillum diekertiae</name>
    <dbReference type="NCBI Taxonomy" id="1854492"/>
    <lineage>
        <taxon>Bacteria</taxon>
        <taxon>Pseudomonadati</taxon>
        <taxon>Campylobacterota</taxon>
        <taxon>Epsilonproteobacteria</taxon>
        <taxon>Campylobacterales</taxon>
        <taxon>Sulfurospirillaceae</taxon>
        <taxon>Sulfurospirillum</taxon>
    </lineage>
</organism>
<protein>
    <recommendedName>
        <fullName evidence="4">Glycosyltransferase RgtA/B/C/D-like domain-containing protein</fullName>
    </recommendedName>
</protein>
<dbReference type="OrthoDB" id="9777642at2"/>
<keyword evidence="1" id="KW-0472">Membrane</keyword>